<proteinExistence type="predicted"/>
<organism evidence="1 2">
    <name type="scientific">Rattus norvegicus</name>
    <name type="common">Rat</name>
    <dbReference type="NCBI Taxonomy" id="10116"/>
    <lineage>
        <taxon>Eukaryota</taxon>
        <taxon>Metazoa</taxon>
        <taxon>Chordata</taxon>
        <taxon>Craniata</taxon>
        <taxon>Vertebrata</taxon>
        <taxon>Euteleostomi</taxon>
        <taxon>Mammalia</taxon>
        <taxon>Eutheria</taxon>
        <taxon>Euarchontoglires</taxon>
        <taxon>Glires</taxon>
        <taxon>Rodentia</taxon>
        <taxon>Myomorpha</taxon>
        <taxon>Muroidea</taxon>
        <taxon>Muridae</taxon>
        <taxon>Murinae</taxon>
        <taxon>Rattus</taxon>
    </lineage>
</organism>
<name>A6IDY6_RAT</name>
<evidence type="ECO:0000313" key="1">
    <source>
        <dbReference type="EMBL" id="EDM15073.1"/>
    </source>
</evidence>
<reference evidence="2" key="1">
    <citation type="submission" date="2005-09" db="EMBL/GenBank/DDBJ databases">
        <authorList>
            <person name="Mural R.J."/>
            <person name="Li P.W."/>
            <person name="Adams M.D."/>
            <person name="Amanatides P.G."/>
            <person name="Baden-Tillson H."/>
            <person name="Barnstead M."/>
            <person name="Chin S.H."/>
            <person name="Dew I."/>
            <person name="Evans C.A."/>
            <person name="Ferriera S."/>
            <person name="Flanigan M."/>
            <person name="Fosler C."/>
            <person name="Glodek A."/>
            <person name="Gu Z."/>
            <person name="Holt R.A."/>
            <person name="Jennings D."/>
            <person name="Kraft C.L."/>
            <person name="Lu F."/>
            <person name="Nguyen T."/>
            <person name="Nusskern D.R."/>
            <person name="Pfannkoch C.M."/>
            <person name="Sitter C."/>
            <person name="Sutton G.G."/>
            <person name="Venter J.C."/>
            <person name="Wang Z."/>
            <person name="Woodage T."/>
            <person name="Zheng X.H."/>
            <person name="Zhong F."/>
        </authorList>
    </citation>
    <scope>NUCLEOTIDE SEQUENCE [LARGE SCALE GENOMIC DNA]</scope>
    <source>
        <strain>BN</strain>
        <strain evidence="2">Sprague-Dawley</strain>
    </source>
</reference>
<accession>A6IDY6</accession>
<sequence>MLLSGSFHIIFSQALSTDNSLTNVWKLGQKHLEHWWWKSLL</sequence>
<gene>
    <name evidence="1" type="ORF">rCG_64416</name>
</gene>
<dbReference type="EMBL" id="CH473959">
    <property type="protein sequence ID" value="EDM15073.1"/>
    <property type="molecule type" value="Genomic_DNA"/>
</dbReference>
<protein>
    <submittedName>
        <fullName evidence="1">RCG64416</fullName>
    </submittedName>
</protein>
<dbReference type="AlphaFoldDB" id="A6IDY6"/>
<evidence type="ECO:0000313" key="2">
    <source>
        <dbReference type="Proteomes" id="UP000234681"/>
    </source>
</evidence>
<dbReference type="Proteomes" id="UP000234681">
    <property type="component" value="Chromosome 4"/>
</dbReference>